<evidence type="ECO:0000313" key="2">
    <source>
        <dbReference type="Proteomes" id="UP000306229"/>
    </source>
</evidence>
<dbReference type="AlphaFoldDB" id="A0A5B7TUH5"/>
<keyword evidence="2" id="KW-1185">Reference proteome</keyword>
<sequence length="72" mass="8180">MGRPATKPKKLRDGYYIEIKNKNQKSGGIKIHRENIKELVIAIQEYEKTKVVTVLGKLENGKMKDIDLALLA</sequence>
<dbReference type="Proteomes" id="UP000306229">
    <property type="component" value="Chromosome"/>
</dbReference>
<dbReference type="RefSeq" id="WP_117879703.1">
    <property type="nucleotide sequence ID" value="NZ_CP040749.1"/>
</dbReference>
<proteinExistence type="predicted"/>
<dbReference type="EMBL" id="CP040749">
    <property type="protein sequence ID" value="QCX40485.1"/>
    <property type="molecule type" value="Genomic_DNA"/>
</dbReference>
<gene>
    <name evidence="1" type="ORF">FF125_19310</name>
</gene>
<accession>A0A5B7TUH5</accession>
<reference evidence="1 2" key="1">
    <citation type="submission" date="2019-05" db="EMBL/GenBank/DDBJ databases">
        <title>Algicella ahnfeltiae gen. nov., sp. nov., a novel marine bacterium of the family Flavobacteriaceae isolated from a red alga.</title>
        <authorList>
            <person name="Nedashkovskaya O.I."/>
            <person name="Kukhlevskiy A.D."/>
            <person name="Kim S.-G."/>
            <person name="Zhukova N.V."/>
            <person name="Mikhailov V.V."/>
        </authorList>
    </citation>
    <scope>NUCLEOTIDE SEQUENCE [LARGE SCALE GENOMIC DNA]</scope>
    <source>
        <strain evidence="1 2">10Alg115</strain>
    </source>
</reference>
<dbReference type="KEGG" id="fbe:FF125_19310"/>
<name>A0A5B7TUH5_9FLAO</name>
<evidence type="ECO:0000313" key="1">
    <source>
        <dbReference type="EMBL" id="QCX40485.1"/>
    </source>
</evidence>
<dbReference type="OrthoDB" id="1446682at2"/>
<organism evidence="1 2">
    <name type="scientific">Aureibaculum algae</name>
    <dbReference type="NCBI Taxonomy" id="2584122"/>
    <lineage>
        <taxon>Bacteria</taxon>
        <taxon>Pseudomonadati</taxon>
        <taxon>Bacteroidota</taxon>
        <taxon>Flavobacteriia</taxon>
        <taxon>Flavobacteriales</taxon>
        <taxon>Flavobacteriaceae</taxon>
        <taxon>Aureibaculum</taxon>
    </lineage>
</organism>
<protein>
    <submittedName>
        <fullName evidence="1">Uncharacterized protein</fullName>
    </submittedName>
</protein>